<dbReference type="OrthoDB" id="8019608at2"/>
<reference evidence="1 2" key="1">
    <citation type="submission" date="2016-11" db="EMBL/GenBank/DDBJ databases">
        <authorList>
            <person name="Jaros S."/>
            <person name="Januszkiewicz K."/>
            <person name="Wedrychowicz H."/>
        </authorList>
    </citation>
    <scope>NUCLEOTIDE SEQUENCE [LARGE SCALE GENOMIC DNA]</scope>
    <source>
        <strain evidence="1 2">ATCC 23634</strain>
    </source>
</reference>
<name>A0A1K2I0T4_9HYPH</name>
<sequence>MNPADPPEIALEAREILNDGSRRIGYLVFCDGALAAVLIEVTEEDTGAIPGWYLEAGFGPCSSLRVVDPPIFPTLEDVAPWVVAQIEQAMN</sequence>
<dbReference type="Proteomes" id="UP000183447">
    <property type="component" value="Unassembled WGS sequence"/>
</dbReference>
<evidence type="ECO:0000313" key="2">
    <source>
        <dbReference type="Proteomes" id="UP000183447"/>
    </source>
</evidence>
<dbReference type="EMBL" id="FPKU01000003">
    <property type="protein sequence ID" value="SFZ85811.1"/>
    <property type="molecule type" value="Genomic_DNA"/>
</dbReference>
<proteinExistence type="predicted"/>
<dbReference type="RefSeq" id="WP_084603574.1">
    <property type="nucleotide sequence ID" value="NZ_FPKU01000003.1"/>
</dbReference>
<dbReference type="AlphaFoldDB" id="A0A1K2I0T4"/>
<organism evidence="1 2">
    <name type="scientific">Devosia enhydra</name>
    <dbReference type="NCBI Taxonomy" id="665118"/>
    <lineage>
        <taxon>Bacteria</taxon>
        <taxon>Pseudomonadati</taxon>
        <taxon>Pseudomonadota</taxon>
        <taxon>Alphaproteobacteria</taxon>
        <taxon>Hyphomicrobiales</taxon>
        <taxon>Devosiaceae</taxon>
        <taxon>Devosia</taxon>
    </lineage>
</organism>
<dbReference type="STRING" id="665118.SAMN02983003_2983"/>
<accession>A0A1K2I0T4</accession>
<protein>
    <submittedName>
        <fullName evidence="1">Uncharacterized protein</fullName>
    </submittedName>
</protein>
<gene>
    <name evidence="1" type="ORF">SAMN02983003_2983</name>
</gene>
<keyword evidence="2" id="KW-1185">Reference proteome</keyword>
<evidence type="ECO:0000313" key="1">
    <source>
        <dbReference type="EMBL" id="SFZ85811.1"/>
    </source>
</evidence>